<evidence type="ECO:0000256" key="4">
    <source>
        <dbReference type="SAM" id="MobiDB-lite"/>
    </source>
</evidence>
<dbReference type="Proteomes" id="UP001305414">
    <property type="component" value="Unassembled WGS sequence"/>
</dbReference>
<organism evidence="6 7">
    <name type="scientific">Xylaria bambusicola</name>
    <dbReference type="NCBI Taxonomy" id="326684"/>
    <lineage>
        <taxon>Eukaryota</taxon>
        <taxon>Fungi</taxon>
        <taxon>Dikarya</taxon>
        <taxon>Ascomycota</taxon>
        <taxon>Pezizomycotina</taxon>
        <taxon>Sordariomycetes</taxon>
        <taxon>Xylariomycetidae</taxon>
        <taxon>Xylariales</taxon>
        <taxon>Xylariaceae</taxon>
        <taxon>Xylaria</taxon>
    </lineage>
</organism>
<dbReference type="PRINTS" id="PR00983">
    <property type="entry name" value="TRNASYNTHCYS"/>
</dbReference>
<evidence type="ECO:0000256" key="1">
    <source>
        <dbReference type="ARBA" id="ARBA00022598"/>
    </source>
</evidence>
<dbReference type="InterPro" id="IPR024909">
    <property type="entry name" value="Cys-tRNA/MSH_ligase"/>
</dbReference>
<dbReference type="GO" id="GO:0005524">
    <property type="term" value="F:ATP binding"/>
    <property type="evidence" value="ECO:0007669"/>
    <property type="project" value="UniProtKB-KW"/>
</dbReference>
<protein>
    <recommendedName>
        <fullName evidence="5">tRNA synthetases class I catalytic domain-containing protein</fullName>
    </recommendedName>
</protein>
<dbReference type="GO" id="GO:0006423">
    <property type="term" value="P:cysteinyl-tRNA aminoacylation"/>
    <property type="evidence" value="ECO:0007669"/>
    <property type="project" value="TreeGrafter"/>
</dbReference>
<dbReference type="Gene3D" id="3.40.50.620">
    <property type="entry name" value="HUPs"/>
    <property type="match status" value="1"/>
</dbReference>
<reference evidence="6 7" key="1">
    <citation type="submission" date="2023-10" db="EMBL/GenBank/DDBJ databases">
        <title>Draft genome sequence of Xylaria bambusicola isolate GMP-LS, the root and basal stem rot pathogen of sugarcane in Indonesia.</title>
        <authorList>
            <person name="Selvaraj P."/>
            <person name="Muralishankar V."/>
            <person name="Muruganantham S."/>
            <person name="Sp S."/>
            <person name="Haryani S."/>
            <person name="Lau K.J.X."/>
            <person name="Naqvi N.I."/>
        </authorList>
    </citation>
    <scope>NUCLEOTIDE SEQUENCE [LARGE SCALE GENOMIC DNA]</scope>
    <source>
        <strain evidence="6">GMP-LS</strain>
    </source>
</reference>
<gene>
    <name evidence="6" type="ORF">RRF57_009338</name>
</gene>
<evidence type="ECO:0000256" key="2">
    <source>
        <dbReference type="ARBA" id="ARBA00022741"/>
    </source>
</evidence>
<feature type="compositionally biased region" description="Basic and acidic residues" evidence="4">
    <location>
        <begin position="671"/>
        <end position="688"/>
    </location>
</feature>
<dbReference type="EMBL" id="JAWHQM010000034">
    <property type="protein sequence ID" value="KAK5633624.1"/>
    <property type="molecule type" value="Genomic_DNA"/>
</dbReference>
<dbReference type="SUPFAM" id="SSF52374">
    <property type="entry name" value="Nucleotidylyl transferase"/>
    <property type="match status" value="1"/>
</dbReference>
<evidence type="ECO:0000313" key="7">
    <source>
        <dbReference type="Proteomes" id="UP001305414"/>
    </source>
</evidence>
<sequence length="732" mass="82911">MAPDGRKQPPWVAPQAQSDIQLPRLKIYNSLTRSKDDFVPVDPNGKLACGPTVSDDAHLGHAKNYVSTDILRRIMSDYFGFHVKSSYGGRRQHLLACFKDEHTTEDDSVTNSVPWTKHIRNSSSPCLWPTLENRTGSNCYCQRFAVENTLDPRKLSEFLARTEDIFLPYLDALQGAKVDSNDHEIYSRLSRKFGQRFFEDMNALNVLPPDQLIRVTEYVHPIVRFVEKIITNGFGYATTDGSVYFDIDAFEKAGHSYAWLEPWNKNDRALQADCEGSLSDEKSMKRNEAHFALWKASKPGEPAWPSPWGPRRPGWHIECSAMASEVIGKAIDIHSGGVDLRFPHHDNELAQSEAYWSTPGYPVQWTNYFIHMGQLRSRIRGLNMSKSLKNYTTIRDVFSEKEWSARSLRICFLLIMPWQDDIEVTEELMKAVVVWEGKLNNFFLKNLDLLKHSSFKSIATQEPGIADQRLLIAFDKAKEDVDVALCDSLNTSAVMRILSELVTNHPNRSSVTRIVIIFGLDPEGNLGDPDRIGWSGLDIPAAAKPYVYLMSELRDNVRSLACSKSVDHTSIARFADGITTATSIPIAEASKPYDQVLQRFRTDVKTLAIREVRPKDLLTLCDQLRDVHLWMLGIYLEDCNSSQAALARPLDKLLIEARSKREPAGAAKAKAKLEQEARKAEREKELREGAKVDPMLMFRTSEYMEWDENGIPTVDAAGNGVSKNRRKKLVKD</sequence>
<accession>A0AAN7UTG3</accession>
<name>A0AAN7UTG3_9PEZI</name>
<dbReference type="PANTHER" id="PTHR10890">
    <property type="entry name" value="CYSTEINYL-TRNA SYNTHETASE"/>
    <property type="match status" value="1"/>
</dbReference>
<dbReference type="AlphaFoldDB" id="A0AAN7UTG3"/>
<feature type="region of interest" description="Disordered" evidence="4">
    <location>
        <begin position="665"/>
        <end position="688"/>
    </location>
</feature>
<proteinExistence type="predicted"/>
<keyword evidence="7" id="KW-1185">Reference proteome</keyword>
<keyword evidence="3" id="KW-0067">ATP-binding</keyword>
<evidence type="ECO:0000259" key="5">
    <source>
        <dbReference type="Pfam" id="PF01406"/>
    </source>
</evidence>
<dbReference type="FunFam" id="3.40.50.620:FF:000186">
    <property type="entry name" value="Putative Cysteinyl-tRNA synthetase"/>
    <property type="match status" value="1"/>
</dbReference>
<dbReference type="PANTHER" id="PTHR10890:SF3">
    <property type="entry name" value="CYSTEINE--TRNA LIGASE, CYTOPLASMIC"/>
    <property type="match status" value="1"/>
</dbReference>
<evidence type="ECO:0000313" key="6">
    <source>
        <dbReference type="EMBL" id="KAK5633624.1"/>
    </source>
</evidence>
<evidence type="ECO:0000256" key="3">
    <source>
        <dbReference type="ARBA" id="ARBA00022840"/>
    </source>
</evidence>
<dbReference type="InterPro" id="IPR032678">
    <property type="entry name" value="tRNA-synt_1_cat_dom"/>
</dbReference>
<feature type="domain" description="tRNA synthetases class I catalytic" evidence="5">
    <location>
        <begin position="48"/>
        <end position="432"/>
    </location>
</feature>
<dbReference type="Pfam" id="PF01406">
    <property type="entry name" value="tRNA-synt_1e"/>
    <property type="match status" value="1"/>
</dbReference>
<dbReference type="InterPro" id="IPR014729">
    <property type="entry name" value="Rossmann-like_a/b/a_fold"/>
</dbReference>
<comment type="caution">
    <text evidence="6">The sequence shown here is derived from an EMBL/GenBank/DDBJ whole genome shotgun (WGS) entry which is preliminary data.</text>
</comment>
<keyword evidence="2" id="KW-0547">Nucleotide-binding</keyword>
<dbReference type="GO" id="GO:0005737">
    <property type="term" value="C:cytoplasm"/>
    <property type="evidence" value="ECO:0007669"/>
    <property type="project" value="TreeGrafter"/>
</dbReference>
<dbReference type="GO" id="GO:0004817">
    <property type="term" value="F:cysteine-tRNA ligase activity"/>
    <property type="evidence" value="ECO:0007669"/>
    <property type="project" value="TreeGrafter"/>
</dbReference>
<keyword evidence="1" id="KW-0436">Ligase</keyword>